<gene>
    <name evidence="1" type="ORF">INF35_10130</name>
</gene>
<evidence type="ECO:0000313" key="1">
    <source>
        <dbReference type="EMBL" id="MBE5038141.1"/>
    </source>
</evidence>
<proteinExistence type="predicted"/>
<sequence length="89" mass="9851">MLHKSYNVNEYFSILAICVGGLPVRRDFCAVFSSENSLVHTAFLLFPQGNLRCIVHVPGTRFLYVYSIAGWSAGFVSPFAFPPDAAFSD</sequence>
<dbReference type="Proteomes" id="UP000768567">
    <property type="component" value="Unassembled WGS sequence"/>
</dbReference>
<accession>A0ABR9R4S0</accession>
<name>A0ABR9R4S0_9FIRM</name>
<protein>
    <submittedName>
        <fullName evidence="1">Uncharacterized protein</fullName>
    </submittedName>
</protein>
<evidence type="ECO:0000313" key="2">
    <source>
        <dbReference type="Proteomes" id="UP000768567"/>
    </source>
</evidence>
<comment type="caution">
    <text evidence="1">The sequence shown here is derived from an EMBL/GenBank/DDBJ whole genome shotgun (WGS) entry which is preliminary data.</text>
</comment>
<dbReference type="EMBL" id="JADCKC010000003">
    <property type="protein sequence ID" value="MBE5038141.1"/>
    <property type="molecule type" value="Genomic_DNA"/>
</dbReference>
<dbReference type="RefSeq" id="WP_193502097.1">
    <property type="nucleotide sequence ID" value="NZ_JADCKC010000003.1"/>
</dbReference>
<keyword evidence="2" id="KW-1185">Reference proteome</keyword>
<organism evidence="1 2">
    <name type="scientific">Gemmiger gallinarum</name>
    <dbReference type="NCBI Taxonomy" id="2779354"/>
    <lineage>
        <taxon>Bacteria</taxon>
        <taxon>Bacillati</taxon>
        <taxon>Bacillota</taxon>
        <taxon>Clostridia</taxon>
        <taxon>Eubacteriales</taxon>
        <taxon>Gemmiger</taxon>
    </lineage>
</organism>
<reference evidence="1 2" key="1">
    <citation type="submission" date="2020-10" db="EMBL/GenBank/DDBJ databases">
        <title>ChiBAC.</title>
        <authorList>
            <person name="Zenner C."/>
            <person name="Hitch T.C.A."/>
            <person name="Clavel T."/>
        </authorList>
    </citation>
    <scope>NUCLEOTIDE SEQUENCE [LARGE SCALE GENOMIC DNA]</scope>
    <source>
        <strain evidence="1 2">DSM 109015</strain>
    </source>
</reference>